<dbReference type="EMBL" id="CAJNNW010036142">
    <property type="protein sequence ID" value="CAE8732355.1"/>
    <property type="molecule type" value="Genomic_DNA"/>
</dbReference>
<reference evidence="2" key="1">
    <citation type="submission" date="2021-02" db="EMBL/GenBank/DDBJ databases">
        <authorList>
            <person name="Dougan E. K."/>
            <person name="Rhodes N."/>
            <person name="Thang M."/>
            <person name="Chan C."/>
        </authorList>
    </citation>
    <scope>NUCLEOTIDE SEQUENCE</scope>
</reference>
<evidence type="ECO:0000256" key="1">
    <source>
        <dbReference type="SAM" id="MobiDB-lite"/>
    </source>
</evidence>
<comment type="caution">
    <text evidence="2">The sequence shown here is derived from an EMBL/GenBank/DDBJ whole genome shotgun (WGS) entry which is preliminary data.</text>
</comment>
<feature type="region of interest" description="Disordered" evidence="1">
    <location>
        <begin position="36"/>
        <end position="71"/>
    </location>
</feature>
<sequence>AVEARRAKVGSDTSASIDFAAVLRVADGPLLPRAKAAPSSDFGALDEASSSCSSTCEAPSPGDTESALEREPDWFPGDLLPSPHYTSKIERRDYSAEALERRSALRAQAAEERLVAKESRFDRLSLLRVRSVVCSELDASPPSGRQGLTLCHEEDLSENEEVPFESAIETARWRRAQIQPLRPSSPQQPQQNPSLQPQQMPPQLPQQDTPQQPKQMPTQLPQQDTLQQGQKPSLQQPPQSLPQQPQQSLLQQQQQQQSPLQQPLQHLRNLLQQHQRPPLQLPQQHLPQQDQQNQPQQSSPLEQPQRHQQHQQQQQQQQHRQQTPPPRSSPLQQPQQHPLQQPRPLQQPQPQQQQQQQQSLAARDADQQGLLMH</sequence>
<organism evidence="2 3">
    <name type="scientific">Polarella glacialis</name>
    <name type="common">Dinoflagellate</name>
    <dbReference type="NCBI Taxonomy" id="89957"/>
    <lineage>
        <taxon>Eukaryota</taxon>
        <taxon>Sar</taxon>
        <taxon>Alveolata</taxon>
        <taxon>Dinophyceae</taxon>
        <taxon>Suessiales</taxon>
        <taxon>Suessiaceae</taxon>
        <taxon>Polarella</taxon>
    </lineage>
</organism>
<name>A0A813LJ06_POLGL</name>
<feature type="compositionally biased region" description="Low complexity" evidence="1">
    <location>
        <begin position="47"/>
        <end position="61"/>
    </location>
</feature>
<feature type="region of interest" description="Disordered" evidence="1">
    <location>
        <begin position="283"/>
        <end position="373"/>
    </location>
</feature>
<proteinExistence type="predicted"/>
<gene>
    <name evidence="2" type="ORF">PGLA2088_LOCUS46365</name>
</gene>
<feature type="non-terminal residue" evidence="2">
    <location>
        <position position="1"/>
    </location>
</feature>
<accession>A0A813LJ06</accession>
<feature type="compositionally biased region" description="Low complexity" evidence="1">
    <location>
        <begin position="283"/>
        <end position="303"/>
    </location>
</feature>
<feature type="compositionally biased region" description="Low complexity" evidence="1">
    <location>
        <begin position="329"/>
        <end position="360"/>
    </location>
</feature>
<dbReference type="Proteomes" id="UP000626109">
    <property type="component" value="Unassembled WGS sequence"/>
</dbReference>
<protein>
    <submittedName>
        <fullName evidence="2">Uncharacterized protein</fullName>
    </submittedName>
</protein>
<feature type="non-terminal residue" evidence="2">
    <location>
        <position position="373"/>
    </location>
</feature>
<evidence type="ECO:0000313" key="3">
    <source>
        <dbReference type="Proteomes" id="UP000626109"/>
    </source>
</evidence>
<feature type="region of interest" description="Disordered" evidence="1">
    <location>
        <begin position="181"/>
        <end position="262"/>
    </location>
</feature>
<evidence type="ECO:0000313" key="2">
    <source>
        <dbReference type="EMBL" id="CAE8732355.1"/>
    </source>
</evidence>
<feature type="compositionally biased region" description="Low complexity" evidence="1">
    <location>
        <begin position="310"/>
        <end position="322"/>
    </location>
</feature>
<feature type="compositionally biased region" description="Low complexity" evidence="1">
    <location>
        <begin position="181"/>
        <end position="198"/>
    </location>
</feature>
<dbReference type="AlphaFoldDB" id="A0A813LJ06"/>
<feature type="compositionally biased region" description="Low complexity" evidence="1">
    <location>
        <begin position="205"/>
        <end position="262"/>
    </location>
</feature>